<name>A0A2P5KCB6_9BURK</name>
<dbReference type="Pfam" id="PF00535">
    <property type="entry name" value="Glycos_transf_2"/>
    <property type="match status" value="1"/>
</dbReference>
<dbReference type="InterPro" id="IPR029044">
    <property type="entry name" value="Nucleotide-diphossugar_trans"/>
</dbReference>
<dbReference type="GO" id="GO:0016758">
    <property type="term" value="F:hexosyltransferase activity"/>
    <property type="evidence" value="ECO:0007669"/>
    <property type="project" value="UniProtKB-ARBA"/>
</dbReference>
<evidence type="ECO:0000256" key="1">
    <source>
        <dbReference type="SAM" id="MobiDB-lite"/>
    </source>
</evidence>
<dbReference type="SUPFAM" id="SSF53448">
    <property type="entry name" value="Nucleotide-diphospho-sugar transferases"/>
    <property type="match status" value="1"/>
</dbReference>
<evidence type="ECO:0000259" key="2">
    <source>
        <dbReference type="Pfam" id="PF00535"/>
    </source>
</evidence>
<evidence type="ECO:0000313" key="3">
    <source>
        <dbReference type="EMBL" id="PPB84349.1"/>
    </source>
</evidence>
<evidence type="ECO:0000313" key="4">
    <source>
        <dbReference type="Proteomes" id="UP000243096"/>
    </source>
</evidence>
<dbReference type="EMBL" id="PRDW01000003">
    <property type="protein sequence ID" value="PPB84349.1"/>
    <property type="molecule type" value="Genomic_DNA"/>
</dbReference>
<dbReference type="AlphaFoldDB" id="A0A2P5KCB6"/>
<dbReference type="Proteomes" id="UP000243096">
    <property type="component" value="Unassembled WGS sequence"/>
</dbReference>
<sequence length="378" mass="42365">MSRTGQCDANRLLTPDMTLSGRVSTSTLLTVVVPVYNLEDCIANALQSILKQRHLDEITTLVIDDGSTDRSRERIDAIVRANPHADIRVITQPNGGCSAARNTGIAQAQSPYLAFLDGDDAWEPDFSDKIIPILRIGRADVIDYNIWIVGRNGKQSDELTMIGAEWAGEHQVDDRLLLDVAATYEMFAWARIYRRSLWHGIAFPSAQLYEDAAVTPYLYLRARTVHRLSERLYNYYRRSGSITQVMNTRSVQDLAKNVERALSQCADPAHRNYWMTLTAMGFAHARREAARVDGHTLGDALRIIDTLAQHCRTVAQAYPELAEHVSFDSYRGALYRERAVFLAKRAIKRLIGRERRPGAPPAAGKKTSAAVPALQDER</sequence>
<dbReference type="CDD" id="cd00761">
    <property type="entry name" value="Glyco_tranf_GTA_type"/>
    <property type="match status" value="1"/>
</dbReference>
<gene>
    <name evidence="3" type="ORF">B0O95_10338</name>
</gene>
<accession>A0A2P5KCB6</accession>
<keyword evidence="4" id="KW-1185">Reference proteome</keyword>
<dbReference type="PANTHER" id="PTHR22916">
    <property type="entry name" value="GLYCOSYLTRANSFERASE"/>
    <property type="match status" value="1"/>
</dbReference>
<reference evidence="3 4" key="1">
    <citation type="submission" date="2018-01" db="EMBL/GenBank/DDBJ databases">
        <title>Genomic Encyclopedia of Type Strains, Phase III (KMG-III): the genomes of soil and plant-associated and newly described type strains.</title>
        <authorList>
            <person name="Whitman W."/>
        </authorList>
    </citation>
    <scope>NUCLEOTIDE SEQUENCE [LARGE SCALE GENOMIC DNA]</scope>
    <source>
        <strain evidence="3 4">HKI456</strain>
    </source>
</reference>
<protein>
    <submittedName>
        <fullName evidence="3">Glycosyltransferase involved in cell wall biosynthesis</fullName>
    </submittedName>
</protein>
<dbReference type="InterPro" id="IPR001173">
    <property type="entry name" value="Glyco_trans_2-like"/>
</dbReference>
<organism evidence="3 4">
    <name type="scientific">Mycetohabitans endofungorum</name>
    <dbReference type="NCBI Taxonomy" id="417203"/>
    <lineage>
        <taxon>Bacteria</taxon>
        <taxon>Pseudomonadati</taxon>
        <taxon>Pseudomonadota</taxon>
        <taxon>Betaproteobacteria</taxon>
        <taxon>Burkholderiales</taxon>
        <taxon>Burkholderiaceae</taxon>
        <taxon>Mycetohabitans</taxon>
    </lineage>
</organism>
<dbReference type="Gene3D" id="3.90.550.10">
    <property type="entry name" value="Spore Coat Polysaccharide Biosynthesis Protein SpsA, Chain A"/>
    <property type="match status" value="1"/>
</dbReference>
<comment type="caution">
    <text evidence="3">The sequence shown here is derived from an EMBL/GenBank/DDBJ whole genome shotgun (WGS) entry which is preliminary data.</text>
</comment>
<feature type="domain" description="Glycosyltransferase 2-like" evidence="2">
    <location>
        <begin position="30"/>
        <end position="162"/>
    </location>
</feature>
<keyword evidence="3" id="KW-0808">Transferase</keyword>
<dbReference type="PANTHER" id="PTHR22916:SF3">
    <property type="entry name" value="UDP-GLCNAC:BETAGAL BETA-1,3-N-ACETYLGLUCOSAMINYLTRANSFERASE-LIKE PROTEIN 1"/>
    <property type="match status" value="1"/>
</dbReference>
<feature type="region of interest" description="Disordered" evidence="1">
    <location>
        <begin position="353"/>
        <end position="378"/>
    </location>
</feature>
<proteinExistence type="predicted"/>